<name>A0A2C6KRQ6_9APIC</name>
<dbReference type="RefSeq" id="XP_067920817.1">
    <property type="nucleotide sequence ID" value="XM_068067210.1"/>
</dbReference>
<gene>
    <name evidence="1" type="ORF">CSUI_007060</name>
</gene>
<dbReference type="GeneID" id="94430421"/>
<proteinExistence type="predicted"/>
<comment type="caution">
    <text evidence="1">The sequence shown here is derived from an EMBL/GenBank/DDBJ whole genome shotgun (WGS) entry which is preliminary data.</text>
</comment>
<organism evidence="1 2">
    <name type="scientific">Cystoisospora suis</name>
    <dbReference type="NCBI Taxonomy" id="483139"/>
    <lineage>
        <taxon>Eukaryota</taxon>
        <taxon>Sar</taxon>
        <taxon>Alveolata</taxon>
        <taxon>Apicomplexa</taxon>
        <taxon>Conoidasida</taxon>
        <taxon>Coccidia</taxon>
        <taxon>Eucoccidiorida</taxon>
        <taxon>Eimeriorina</taxon>
        <taxon>Sarcocystidae</taxon>
        <taxon>Cystoisospora</taxon>
    </lineage>
</organism>
<feature type="non-terminal residue" evidence="1">
    <location>
        <position position="1"/>
    </location>
</feature>
<reference evidence="1 2" key="1">
    <citation type="journal article" date="2017" name="Int. J. Parasitol.">
        <title>The genome of the protozoan parasite Cystoisospora suis and a reverse vaccinology approach to identify vaccine candidates.</title>
        <authorList>
            <person name="Palmieri N."/>
            <person name="Shrestha A."/>
            <person name="Ruttkowski B."/>
            <person name="Beck T."/>
            <person name="Vogl C."/>
            <person name="Tomley F."/>
            <person name="Blake D.P."/>
            <person name="Joachim A."/>
        </authorList>
    </citation>
    <scope>NUCLEOTIDE SEQUENCE [LARGE SCALE GENOMIC DNA]</scope>
    <source>
        <strain evidence="1 2">Wien I</strain>
    </source>
</reference>
<dbReference type="EMBL" id="MIGC01003641">
    <property type="protein sequence ID" value="PHJ19115.1"/>
    <property type="molecule type" value="Genomic_DNA"/>
</dbReference>
<protein>
    <submittedName>
        <fullName evidence="1">Protein phosphatase 2c domain-containing protein</fullName>
    </submittedName>
</protein>
<dbReference type="AlphaFoldDB" id="A0A2C6KRQ6"/>
<evidence type="ECO:0000313" key="2">
    <source>
        <dbReference type="Proteomes" id="UP000221165"/>
    </source>
</evidence>
<accession>A0A2C6KRQ6</accession>
<keyword evidence="2" id="KW-1185">Reference proteome</keyword>
<sequence>SALHLHRLLEEHLRSSQVVSSLSPLACELSKQSISRSLIESFHEIDTNYKTSFPGSKDGSTALVLFLRWIEDRRWL</sequence>
<dbReference type="Proteomes" id="UP000221165">
    <property type="component" value="Unassembled WGS sequence"/>
</dbReference>
<evidence type="ECO:0000313" key="1">
    <source>
        <dbReference type="EMBL" id="PHJ19115.1"/>
    </source>
</evidence>
<feature type="non-terminal residue" evidence="1">
    <location>
        <position position="76"/>
    </location>
</feature>
<dbReference type="VEuPathDB" id="ToxoDB:CSUI_007060"/>